<proteinExistence type="predicted"/>
<comment type="caution">
    <text evidence="2">The sequence shown here is derived from an EMBL/GenBank/DDBJ whole genome shotgun (WGS) entry which is preliminary data.</text>
</comment>
<evidence type="ECO:0000313" key="2">
    <source>
        <dbReference type="EMBL" id="GHD50023.1"/>
    </source>
</evidence>
<gene>
    <name evidence="2" type="ORF">GCM10017083_23200</name>
</gene>
<evidence type="ECO:0000256" key="1">
    <source>
        <dbReference type="SAM" id="MobiDB-lite"/>
    </source>
</evidence>
<protein>
    <submittedName>
        <fullName evidence="2">Uncharacterized protein</fullName>
    </submittedName>
</protein>
<keyword evidence="3" id="KW-1185">Reference proteome</keyword>
<dbReference type="AlphaFoldDB" id="A0A918XRL7"/>
<accession>A0A918XRL7</accession>
<feature type="compositionally biased region" description="Pro residues" evidence="1">
    <location>
        <begin position="170"/>
        <end position="180"/>
    </location>
</feature>
<dbReference type="EMBL" id="BMZS01000004">
    <property type="protein sequence ID" value="GHD50023.1"/>
    <property type="molecule type" value="Genomic_DNA"/>
</dbReference>
<reference evidence="2" key="2">
    <citation type="submission" date="2020-09" db="EMBL/GenBank/DDBJ databases">
        <authorList>
            <person name="Sun Q."/>
            <person name="Kim S."/>
        </authorList>
    </citation>
    <scope>NUCLEOTIDE SEQUENCE</scope>
    <source>
        <strain evidence="2">KCTC 42651</strain>
    </source>
</reference>
<feature type="region of interest" description="Disordered" evidence="1">
    <location>
        <begin position="584"/>
        <end position="620"/>
    </location>
</feature>
<sequence>MTGRPPLDFRRSADRFDADWYRSAYPDLPAGDADAALAHFVDIGSREGRQPNPDFAADWYLQRYPRAAAAVAEGRLTGAFHDYLLRRRQGLPRLAGPPAVAVGVSLADAGPHDAATVLRLAARAPGWGFWLLAPPGTLPDGAAGPNVAIVSSPEELPPLDLWLRFGDGPLPAPPDAPPDPAALSLPLGSPVPTPDGLDRTLETLRRRLLAVRPVVPACRTDSGPMHIDGRRVAALRLTVRRHGGDPPGGGPLGGGVVLRDSGGIVAELPPATDEPLAATVGVRGLCDLRMTVSRGLRVDLAPADPPPARPLDLIVTGHGGQGRPAWQRTLESVAEVAPAESLLVVTPPRLALPDGTRTCGSLADALAVARRPALVVPVGVRLFPQAVDDALAGLARGGRSILSFPAIRHPDGHLAPWPQGDRPVDPALFASWERGCVILFSTGGRRRAAGLAAHGRAWRPEPARGVAFAALLPEAWPSRLKVRRDRAPDWLRLDARPDGAVLGRLRLKGRRLAEGGTLILTGRTDGALAAPCRVVVRRPERPGAGPPDVIARLTLPASGSFAWAIELPGGPKASDTIEIVPQGGWQTVQDSPDPRPRLFQLGSVAYRPPPIRPSASSRSR</sequence>
<organism evidence="2 3">
    <name type="scientific">Thalassobaculum fulvum</name>
    <dbReference type="NCBI Taxonomy" id="1633335"/>
    <lineage>
        <taxon>Bacteria</taxon>
        <taxon>Pseudomonadati</taxon>
        <taxon>Pseudomonadota</taxon>
        <taxon>Alphaproteobacteria</taxon>
        <taxon>Rhodospirillales</taxon>
        <taxon>Thalassobaculaceae</taxon>
        <taxon>Thalassobaculum</taxon>
    </lineage>
</organism>
<evidence type="ECO:0000313" key="3">
    <source>
        <dbReference type="Proteomes" id="UP000630353"/>
    </source>
</evidence>
<dbReference type="Proteomes" id="UP000630353">
    <property type="component" value="Unassembled WGS sequence"/>
</dbReference>
<feature type="compositionally biased region" description="Low complexity" evidence="1">
    <location>
        <begin position="181"/>
        <end position="190"/>
    </location>
</feature>
<feature type="region of interest" description="Disordered" evidence="1">
    <location>
        <begin position="168"/>
        <end position="194"/>
    </location>
</feature>
<dbReference type="RefSeq" id="WP_189989536.1">
    <property type="nucleotide sequence ID" value="NZ_BMZS01000004.1"/>
</dbReference>
<name>A0A918XRL7_9PROT</name>
<reference evidence="2" key="1">
    <citation type="journal article" date="2014" name="Int. J. Syst. Evol. Microbiol.">
        <title>Complete genome sequence of Corynebacterium casei LMG S-19264T (=DSM 44701T), isolated from a smear-ripened cheese.</title>
        <authorList>
            <consortium name="US DOE Joint Genome Institute (JGI-PGF)"/>
            <person name="Walter F."/>
            <person name="Albersmeier A."/>
            <person name="Kalinowski J."/>
            <person name="Ruckert C."/>
        </authorList>
    </citation>
    <scope>NUCLEOTIDE SEQUENCE</scope>
    <source>
        <strain evidence="2">KCTC 42651</strain>
    </source>
</reference>